<dbReference type="InterPro" id="IPR015300">
    <property type="entry name" value="DNA-bd_pseudobarrel_sf"/>
</dbReference>
<comment type="subcellular location">
    <subcellularLocation>
        <location evidence="1">Nucleus</location>
    </subcellularLocation>
</comment>
<accession>A0ABR0DSB9</accession>
<dbReference type="PANTHER" id="PTHR46245:SF3">
    <property type="entry name" value="B3 DOMAIN-CONTAINING TRANSCRIPTION REPRESSOR VAL1"/>
    <property type="match status" value="1"/>
</dbReference>
<dbReference type="CDD" id="cd10017">
    <property type="entry name" value="B3_DNA"/>
    <property type="match status" value="1"/>
</dbReference>
<dbReference type="InterPro" id="IPR057743">
    <property type="entry name" value="Zfn_VAL1-3_N"/>
</dbReference>
<comment type="caution">
    <text evidence="13">The sequence shown here is derived from an EMBL/GenBank/DDBJ whole genome shotgun (WGS) entry which is preliminary data.</text>
</comment>
<evidence type="ECO:0000256" key="1">
    <source>
        <dbReference type="ARBA" id="ARBA00004123"/>
    </source>
</evidence>
<proteinExistence type="predicted"/>
<protein>
    <submittedName>
        <fullName evidence="13">Uncharacterized protein</fullName>
    </submittedName>
</protein>
<keyword evidence="10" id="KW-0732">Signal</keyword>
<evidence type="ECO:0000313" key="13">
    <source>
        <dbReference type="EMBL" id="KAK4492123.1"/>
    </source>
</evidence>
<keyword evidence="7" id="KW-0804">Transcription</keyword>
<dbReference type="Pfam" id="PF25813">
    <property type="entry name" value="zf_VAL1_N"/>
    <property type="match status" value="1"/>
</dbReference>
<keyword evidence="4" id="KW-0862">Zinc</keyword>
<feature type="region of interest" description="Disordered" evidence="9">
    <location>
        <begin position="667"/>
        <end position="705"/>
    </location>
</feature>
<evidence type="ECO:0000256" key="6">
    <source>
        <dbReference type="ARBA" id="ARBA00023125"/>
    </source>
</evidence>
<dbReference type="PROSITE" id="PS50863">
    <property type="entry name" value="B3"/>
    <property type="match status" value="1"/>
</dbReference>
<keyword evidence="6" id="KW-0238">DNA-binding</keyword>
<dbReference type="InterPro" id="IPR011124">
    <property type="entry name" value="Znf_CW"/>
</dbReference>
<keyword evidence="5" id="KW-0805">Transcription regulation</keyword>
<dbReference type="PANTHER" id="PTHR46245">
    <property type="entry name" value="B3 DOMAIN-CONTAINING PROTEIN OS07G0563300"/>
    <property type="match status" value="1"/>
</dbReference>
<evidence type="ECO:0000256" key="2">
    <source>
        <dbReference type="ARBA" id="ARBA00022723"/>
    </source>
</evidence>
<evidence type="ECO:0000256" key="10">
    <source>
        <dbReference type="SAM" id="SignalP"/>
    </source>
</evidence>
<feature type="region of interest" description="Disordered" evidence="9">
    <location>
        <begin position="90"/>
        <end position="113"/>
    </location>
</feature>
<evidence type="ECO:0000259" key="11">
    <source>
        <dbReference type="PROSITE" id="PS50863"/>
    </source>
</evidence>
<dbReference type="Gene3D" id="2.40.330.10">
    <property type="entry name" value="DNA-binding pseudobarrel domain"/>
    <property type="match status" value="1"/>
</dbReference>
<sequence>MLVNLLLLTLAMSAKQHRQKQYFEQRKRQQQQINDLESYADGKRSCNQHSEYNRSLDVLSLVNLSTVAEKHSPSCLNVLRFFSSQARDDSEDDGFTLNHQNLHSHPDIYTNENFPVDQSEQNEAGTPSSYHTENEYSKKFSIRLSDHNENLDRHNNLDRFNLFTAPEISVIDLLGDGGANKNLEEISGHAQEAHVAFSVEGLGKVETVTPVHSPETPGSYFLNGFPSPKKSRRQPITPRTHNGFDDLESLEDVMMEDIDFPPYDSLIEHSFHPRDIMSTVSNTNQGFSSCRKSSPFDWDTNTLKGAFDNDDLFFGTRRSGRNIWNGPGFSEESIGELREYGPFGKNWADPSDDDFQSWNLHNKRSSRTSTKRTNFFDMTEPHVPYSKHVISEDFDFKVSDRSWFPTCRIGDDVKADDHFVDDMKDSMSLLSEESCSSTAGIQKLNLRGMGSNICMNEGCRVTTSSEWKKGWSLKSGGFAILCYSCGSAYENSVFCETFHSKESGWRECTRIHCGCIASRYLHEYMDFGGIACISCAKRLEIRLVQSMQIPGDILNGTVVTNGNPIVNENQIGDSHVSFGGLLRLAKAMETDVVSSGLDRVKVDKPMPKTGDQNKRFPNLAQQCSSSAFVKSDNIRPIQGVTDTNESPPQPPINFSLTSSLLPFPGRNVEGITEQNKGSFQKEQRSRNILPKPPKPSPTVGTEANNNGTVSQVRVARPPAEGRGRNQLLPRYWPRITDQELQQLSGELKSTIVPLFEKILSASDAGRIGRLVLPKACAEAYFPHITQSEGIPIRIQDIKGKEWTFQFRFWPNNNSRMYVLEGVTPCIQNMQLEAGDTVTFSKIVPGGQLVVGGRKATNNGDVQDSQAPSIPNGDSTGETSFSGVTDNMVTNGGRTSDDSSMQRNMSIPEKKKLRNIKNKRLLMNTDEAMELQITWEEAQELFRPSPTSEPTIVMVEDHEFEEFEEPPIFGKKTVFTSRPSGEQEQLAQCDSCSKWRRLPLNALLSAKWTCSENIWDPKRSSCSAPEDINPRDLESFFSINKDSKKQRFSDNKTSNEGEPCGLDALATAAVLGDNIVELGESSVGATTRHPRHRPGCTCIVCIQPPSGKGKHEPSCKCNVCLTVRRRFKTLMMRKKKRQSEREAELALGKEKVPEDIAGQALLSINPPENEVNYNGAQIELEESSNGGQLDLNCDPHKEDDLLAAAAGMSLTSLMNAATLPLDMYLRPCIISRNAVDSEEKVGGLVCGDVGKENDRGDG</sequence>
<evidence type="ECO:0000313" key="14">
    <source>
        <dbReference type="Proteomes" id="UP001291926"/>
    </source>
</evidence>
<name>A0ABR0DSB9_9LAMI</name>
<keyword evidence="2" id="KW-0479">Metal-binding</keyword>
<evidence type="ECO:0000256" key="7">
    <source>
        <dbReference type="ARBA" id="ARBA00023163"/>
    </source>
</evidence>
<feature type="domain" description="TF-B3" evidence="11">
    <location>
        <begin position="755"/>
        <end position="856"/>
    </location>
</feature>
<evidence type="ECO:0000259" key="12">
    <source>
        <dbReference type="PROSITE" id="PS51050"/>
    </source>
</evidence>
<evidence type="ECO:0000256" key="4">
    <source>
        <dbReference type="ARBA" id="ARBA00022833"/>
    </source>
</evidence>
<evidence type="ECO:0000256" key="3">
    <source>
        <dbReference type="ARBA" id="ARBA00022771"/>
    </source>
</evidence>
<reference evidence="13 14" key="1">
    <citation type="journal article" date="2023" name="bioRxiv">
        <title>Genome report: Whole genome sequence and annotation of Penstemon davidsonii.</title>
        <authorList>
            <person name="Ostevik K.L."/>
            <person name="Alabady M."/>
            <person name="Zhang M."/>
            <person name="Rausher M.D."/>
        </authorList>
    </citation>
    <scope>NUCLEOTIDE SEQUENCE [LARGE SCALE GENOMIC DNA]</scope>
    <source>
        <strain evidence="13">DNT005</strain>
        <tissue evidence="13">Whole leaf</tissue>
    </source>
</reference>
<gene>
    <name evidence="13" type="ORF">RD792_002920</name>
</gene>
<keyword evidence="3" id="KW-0863">Zinc-finger</keyword>
<dbReference type="InterPro" id="IPR003340">
    <property type="entry name" value="B3_DNA-bd"/>
</dbReference>
<evidence type="ECO:0000256" key="8">
    <source>
        <dbReference type="ARBA" id="ARBA00023242"/>
    </source>
</evidence>
<dbReference type="SUPFAM" id="SSF101936">
    <property type="entry name" value="DNA-binding pseudobarrel domain"/>
    <property type="match status" value="1"/>
</dbReference>
<evidence type="ECO:0000256" key="5">
    <source>
        <dbReference type="ARBA" id="ARBA00023015"/>
    </source>
</evidence>
<dbReference type="Pfam" id="PF02362">
    <property type="entry name" value="B3"/>
    <property type="match status" value="1"/>
</dbReference>
<dbReference type="PROSITE" id="PS51050">
    <property type="entry name" value="ZF_CW"/>
    <property type="match status" value="1"/>
</dbReference>
<dbReference type="Proteomes" id="UP001291926">
    <property type="component" value="Unassembled WGS sequence"/>
</dbReference>
<dbReference type="Pfam" id="PF07496">
    <property type="entry name" value="zf-CW"/>
    <property type="match status" value="1"/>
</dbReference>
<feature type="region of interest" description="Disordered" evidence="9">
    <location>
        <begin position="215"/>
        <end position="244"/>
    </location>
</feature>
<organism evidence="13 14">
    <name type="scientific">Penstemon davidsonii</name>
    <dbReference type="NCBI Taxonomy" id="160366"/>
    <lineage>
        <taxon>Eukaryota</taxon>
        <taxon>Viridiplantae</taxon>
        <taxon>Streptophyta</taxon>
        <taxon>Embryophyta</taxon>
        <taxon>Tracheophyta</taxon>
        <taxon>Spermatophyta</taxon>
        <taxon>Magnoliopsida</taxon>
        <taxon>eudicotyledons</taxon>
        <taxon>Gunneridae</taxon>
        <taxon>Pentapetalae</taxon>
        <taxon>asterids</taxon>
        <taxon>lamiids</taxon>
        <taxon>Lamiales</taxon>
        <taxon>Plantaginaceae</taxon>
        <taxon>Cheloneae</taxon>
        <taxon>Penstemon</taxon>
    </lineage>
</organism>
<dbReference type="EMBL" id="JAYDYQ010001087">
    <property type="protein sequence ID" value="KAK4492123.1"/>
    <property type="molecule type" value="Genomic_DNA"/>
</dbReference>
<keyword evidence="8" id="KW-0539">Nucleus</keyword>
<feature type="domain" description="CW-type" evidence="12">
    <location>
        <begin position="979"/>
        <end position="1029"/>
    </location>
</feature>
<feature type="region of interest" description="Disordered" evidence="9">
    <location>
        <begin position="853"/>
        <end position="906"/>
    </location>
</feature>
<keyword evidence="14" id="KW-1185">Reference proteome</keyword>
<feature type="signal peptide" evidence="10">
    <location>
        <begin position="1"/>
        <end position="16"/>
    </location>
</feature>
<dbReference type="SMART" id="SM01019">
    <property type="entry name" value="B3"/>
    <property type="match status" value="1"/>
</dbReference>
<evidence type="ECO:0000256" key="9">
    <source>
        <dbReference type="SAM" id="MobiDB-lite"/>
    </source>
</evidence>
<feature type="chain" id="PRO_5047402886" evidence="10">
    <location>
        <begin position="17"/>
        <end position="1257"/>
    </location>
</feature>
<dbReference type="Gene3D" id="3.30.40.100">
    <property type="match status" value="1"/>
</dbReference>
<feature type="compositionally biased region" description="Polar residues" evidence="9">
    <location>
        <begin position="855"/>
        <end position="904"/>
    </location>
</feature>